<comment type="caution">
    <text evidence="3">The sequence shown here is derived from an EMBL/GenBank/DDBJ whole genome shotgun (WGS) entry which is preliminary data.</text>
</comment>
<evidence type="ECO:0000259" key="2">
    <source>
        <dbReference type="Pfam" id="PF00534"/>
    </source>
</evidence>
<evidence type="ECO:0000313" key="4">
    <source>
        <dbReference type="Proteomes" id="UP000050557"/>
    </source>
</evidence>
<dbReference type="CDD" id="cd03809">
    <property type="entry name" value="GT4_MtfB-like"/>
    <property type="match status" value="2"/>
</dbReference>
<dbReference type="GO" id="GO:0016757">
    <property type="term" value="F:glycosyltransferase activity"/>
    <property type="evidence" value="ECO:0007669"/>
    <property type="project" value="InterPro"/>
</dbReference>
<dbReference type="Pfam" id="PF00534">
    <property type="entry name" value="Glycos_transf_1"/>
    <property type="match status" value="2"/>
</dbReference>
<dbReference type="PATRIC" id="fig|251654.3.peg.723"/>
<evidence type="ECO:0000313" key="3">
    <source>
        <dbReference type="EMBL" id="KPX49278.1"/>
    </source>
</evidence>
<sequence>MRIVIDLQGAQSESRFRGIGRYSLSLAQAIARNAGSHEIWLALNNCMSESIPDIRAAFAGLIPESRIRIFDVPGDANPTPWVARASEVIRESFLSTLKPDAVVVSSLFEGYWANAVTSVGAVPATHQTAVILYDLIPFMNEDVYLPTAELKDYYHRKIDWLKKAETLLAISDSSRQEAVTHLGIDQAKIANISAAIGEQFIPDNVNLSKSSAILERLGVKSEFILYAPGGFDPRKNFARLLEAYSTLPSALKARHQLVIASKLHAQQRMELLAFAEQYGVKASELVLTGYVNDADLIALYSLTKLFVFPSTHEGFGLPVLEAMACGAAVIGSNCSSVPEVIGFDEALFDPFSVGSIAAKMLEGLESDGFRSRLLTNAGEQCKKFSWDESAKKAIEALESRHSSVAADQPDLPDPGAALLERLISLSDTAPTDIELFQVAKSIAFDFAGADHRQLLLDVSSIVHSDAKSGIQRVVRSLLHEFLNDQPAGLTVRPIYFADGQYYYANAFASRIYDQFSETTDAIIDFAQDDIYLSLDLNMHLASQLYPLHSQMRQMGVQVSYIVYDLLLFHRPDWWVAPNAELFNGWLQKISMVASSLICISGAVADELKQWLADNVDKCAGNKPSVKSFHLGADIDNSLPSAGLPDDAGELLARLAQKPSFLMVSTVEPRKGHAQTLSAFESLWEQGQDINLVIVGKRGWLVDELVARLENHPEKGNRLFWLEGISDEYLEKIYSASTCLIAASEGEGFGLPLIEAAQYGLPMIVRDLPVFREIALDHAFYFSGMNDSDISAAITAWLDLHKDDKHPGSGDMPWLTWEQSAAQLKKALMFSV</sequence>
<gene>
    <name evidence="3" type="ORF">ALO68_04698</name>
</gene>
<dbReference type="GO" id="GO:0009103">
    <property type="term" value="P:lipopolysaccharide biosynthetic process"/>
    <property type="evidence" value="ECO:0007669"/>
    <property type="project" value="TreeGrafter"/>
</dbReference>
<accession>A0A0P9SCL0</accession>
<dbReference type="RefSeq" id="WP_054984473.1">
    <property type="nucleotide sequence ID" value="NZ_CP092918.1"/>
</dbReference>
<proteinExistence type="predicted"/>
<dbReference type="SUPFAM" id="SSF53756">
    <property type="entry name" value="UDP-Glycosyltransferase/glycogen phosphorylase"/>
    <property type="match status" value="2"/>
</dbReference>
<dbReference type="AlphaFoldDB" id="A0A0P9SCL0"/>
<dbReference type="Proteomes" id="UP000050557">
    <property type="component" value="Unassembled WGS sequence"/>
</dbReference>
<dbReference type="Gene3D" id="3.40.50.2000">
    <property type="entry name" value="Glycogen Phosphorylase B"/>
    <property type="match status" value="3"/>
</dbReference>
<dbReference type="EMBL" id="LJQM01000026">
    <property type="protein sequence ID" value="KPX49278.1"/>
    <property type="molecule type" value="Genomic_DNA"/>
</dbReference>
<organism evidence="3 4">
    <name type="scientific">Pseudomonas syringae pv. helianthi</name>
    <dbReference type="NCBI Taxonomy" id="251654"/>
    <lineage>
        <taxon>Bacteria</taxon>
        <taxon>Pseudomonadati</taxon>
        <taxon>Pseudomonadota</taxon>
        <taxon>Gammaproteobacteria</taxon>
        <taxon>Pseudomonadales</taxon>
        <taxon>Pseudomonadaceae</taxon>
        <taxon>Pseudomonas</taxon>
    </lineage>
</organism>
<protein>
    <submittedName>
        <fullName evidence="3">Glycosyl transferase, group 1</fullName>
    </submittedName>
</protein>
<keyword evidence="1 3" id="KW-0808">Transferase</keyword>
<name>A0A0P9SCL0_9PSED</name>
<dbReference type="InterPro" id="IPR001296">
    <property type="entry name" value="Glyco_trans_1"/>
</dbReference>
<reference evidence="3 4" key="1">
    <citation type="submission" date="2015-09" db="EMBL/GenBank/DDBJ databases">
        <title>Genome announcement of multiple Pseudomonas syringae strains.</title>
        <authorList>
            <person name="Thakur S."/>
            <person name="Wang P.W."/>
            <person name="Gong Y."/>
            <person name="Weir B.S."/>
            <person name="Guttman D.S."/>
        </authorList>
    </citation>
    <scope>NUCLEOTIDE SEQUENCE [LARGE SCALE GENOMIC DNA]</scope>
    <source>
        <strain evidence="3 4">ICMP4531</strain>
    </source>
</reference>
<dbReference type="PANTHER" id="PTHR46401:SF2">
    <property type="entry name" value="GLYCOSYLTRANSFERASE WBBK-RELATED"/>
    <property type="match status" value="1"/>
</dbReference>
<feature type="domain" description="Glycosyl transferase family 1" evidence="2">
    <location>
        <begin position="221"/>
        <end position="377"/>
    </location>
</feature>
<dbReference type="PANTHER" id="PTHR46401">
    <property type="entry name" value="GLYCOSYLTRANSFERASE WBBK-RELATED"/>
    <property type="match status" value="1"/>
</dbReference>
<evidence type="ECO:0000256" key="1">
    <source>
        <dbReference type="ARBA" id="ARBA00022679"/>
    </source>
</evidence>
<feature type="domain" description="Glycosyl transferase family 1" evidence="2">
    <location>
        <begin position="656"/>
        <end position="804"/>
    </location>
</feature>